<evidence type="ECO:0000256" key="13">
    <source>
        <dbReference type="ARBA" id="ARBA00023136"/>
    </source>
</evidence>
<evidence type="ECO:0000256" key="8">
    <source>
        <dbReference type="ARBA" id="ARBA00022824"/>
    </source>
</evidence>
<comment type="similarity">
    <text evidence="5">Belongs to the cytochrome P450 family.</text>
</comment>
<evidence type="ECO:0000256" key="11">
    <source>
        <dbReference type="ARBA" id="ARBA00023004"/>
    </source>
</evidence>
<comment type="function">
    <text evidence="2">May be involved in the metabolism of insect hormones and in the breakdown of synthetic insecticides.</text>
</comment>
<dbReference type="GO" id="GO:0005789">
    <property type="term" value="C:endoplasmic reticulum membrane"/>
    <property type="evidence" value="ECO:0007669"/>
    <property type="project" value="UniProtKB-SubCell"/>
</dbReference>
<evidence type="ECO:0000256" key="5">
    <source>
        <dbReference type="ARBA" id="ARBA00010617"/>
    </source>
</evidence>
<keyword evidence="15" id="KW-1185">Reference proteome</keyword>
<dbReference type="PRINTS" id="PR00385">
    <property type="entry name" value="P450"/>
</dbReference>
<dbReference type="SUPFAM" id="SSF48264">
    <property type="entry name" value="Cytochrome P450"/>
    <property type="match status" value="2"/>
</dbReference>
<accession>A0A7R9A8P6</accession>
<dbReference type="GO" id="GO:0020037">
    <property type="term" value="F:heme binding"/>
    <property type="evidence" value="ECO:0007669"/>
    <property type="project" value="InterPro"/>
</dbReference>
<gene>
    <name evidence="14" type="ORF">DSTB1V02_LOCUS9254</name>
</gene>
<organism evidence="14">
    <name type="scientific">Darwinula stevensoni</name>
    <dbReference type="NCBI Taxonomy" id="69355"/>
    <lineage>
        <taxon>Eukaryota</taxon>
        <taxon>Metazoa</taxon>
        <taxon>Ecdysozoa</taxon>
        <taxon>Arthropoda</taxon>
        <taxon>Crustacea</taxon>
        <taxon>Oligostraca</taxon>
        <taxon>Ostracoda</taxon>
        <taxon>Podocopa</taxon>
        <taxon>Podocopida</taxon>
        <taxon>Darwinulocopina</taxon>
        <taxon>Darwinuloidea</taxon>
        <taxon>Darwinulidae</taxon>
        <taxon>Darwinula</taxon>
    </lineage>
</organism>
<evidence type="ECO:0000313" key="15">
    <source>
        <dbReference type="Proteomes" id="UP000677054"/>
    </source>
</evidence>
<dbReference type="InterPro" id="IPR036396">
    <property type="entry name" value="Cyt_P450_sf"/>
</dbReference>
<dbReference type="AlphaFoldDB" id="A0A7R9A8P6"/>
<keyword evidence="6" id="KW-0349">Heme</keyword>
<evidence type="ECO:0000256" key="2">
    <source>
        <dbReference type="ARBA" id="ARBA00003690"/>
    </source>
</evidence>
<protein>
    <recommendedName>
        <fullName evidence="16">Cytochrome P450</fullName>
    </recommendedName>
</protein>
<keyword evidence="13" id="KW-0472">Membrane</keyword>
<dbReference type="FunFam" id="1.10.630.10:FF:000238">
    <property type="entry name" value="Cytochrome P450 2A6"/>
    <property type="match status" value="1"/>
</dbReference>
<dbReference type="InterPro" id="IPR001128">
    <property type="entry name" value="Cyt_P450"/>
</dbReference>
<evidence type="ECO:0000256" key="1">
    <source>
        <dbReference type="ARBA" id="ARBA00001971"/>
    </source>
</evidence>
<dbReference type="GO" id="GO:0004497">
    <property type="term" value="F:monooxygenase activity"/>
    <property type="evidence" value="ECO:0007669"/>
    <property type="project" value="UniProtKB-KW"/>
</dbReference>
<dbReference type="EMBL" id="LR901824">
    <property type="protein sequence ID" value="CAD7249459.1"/>
    <property type="molecule type" value="Genomic_DNA"/>
</dbReference>
<dbReference type="GO" id="GO:0016705">
    <property type="term" value="F:oxidoreductase activity, acting on paired donors, with incorporation or reduction of molecular oxygen"/>
    <property type="evidence" value="ECO:0007669"/>
    <property type="project" value="InterPro"/>
</dbReference>
<evidence type="ECO:0000256" key="7">
    <source>
        <dbReference type="ARBA" id="ARBA00022723"/>
    </source>
</evidence>
<dbReference type="InterPro" id="IPR050182">
    <property type="entry name" value="Cytochrome_P450_fam2"/>
</dbReference>
<evidence type="ECO:0000256" key="4">
    <source>
        <dbReference type="ARBA" id="ARBA00004406"/>
    </source>
</evidence>
<keyword evidence="7" id="KW-0479">Metal-binding</keyword>
<proteinExistence type="inferred from homology"/>
<dbReference type="Gene3D" id="1.10.630.10">
    <property type="entry name" value="Cytochrome P450"/>
    <property type="match status" value="2"/>
</dbReference>
<dbReference type="Pfam" id="PF00067">
    <property type="entry name" value="p450"/>
    <property type="match status" value="1"/>
</dbReference>
<evidence type="ECO:0000256" key="3">
    <source>
        <dbReference type="ARBA" id="ARBA00004174"/>
    </source>
</evidence>
<dbReference type="InterPro" id="IPR002397">
    <property type="entry name" value="Cyt_P450_B"/>
</dbReference>
<name>A0A7R9A8P6_9CRUS</name>
<comment type="subcellular location">
    <subcellularLocation>
        <location evidence="4">Endoplasmic reticulum membrane</location>
        <topology evidence="4">Peripheral membrane protein</topology>
    </subcellularLocation>
    <subcellularLocation>
        <location evidence="3">Microsome membrane</location>
        <topology evidence="3">Peripheral membrane protein</topology>
    </subcellularLocation>
</comment>
<sequence>MSVTLIFASIIIVYLLHDFVKKLLVWSKLPPGPWGVPFLGSIPFLLGGPLHKILDSMRKKYGDIYTLGLFHKQVVMLSNWELVRDFFGRMEISGRPDAEEVRKHKRDLPSSSGAKDYIDAYLTEMEQQKSRGEINPNFSELQLRVNISDLFIAGSETTSNTIRWCVLFLLCHPEIQGKLQAEVDDVVGRDRLPSLNDRDRMPYTEAFLMEVQRLARLIPLGVTHAATEDVEIDGYQFPKGTVFMASIWSCHSDPKYWPDPEKFDPGRFLNSDGTLKTKIPSFLPFALGKRQCLGESLARMELFLFVTIFMQKLTFRTTTGRPHPKAESVDSFALNPPKPFQFLIEERME</sequence>
<keyword evidence="9" id="KW-0492">Microsome</keyword>
<reference evidence="14" key="1">
    <citation type="submission" date="2020-11" db="EMBL/GenBank/DDBJ databases">
        <authorList>
            <person name="Tran Van P."/>
        </authorList>
    </citation>
    <scope>NUCLEOTIDE SEQUENCE</scope>
</reference>
<evidence type="ECO:0008006" key="16">
    <source>
        <dbReference type="Google" id="ProtNLM"/>
    </source>
</evidence>
<evidence type="ECO:0000256" key="9">
    <source>
        <dbReference type="ARBA" id="ARBA00022848"/>
    </source>
</evidence>
<dbReference type="Proteomes" id="UP000677054">
    <property type="component" value="Unassembled WGS sequence"/>
</dbReference>
<dbReference type="OrthoDB" id="1470350at2759"/>
<dbReference type="PANTHER" id="PTHR24300:SF397">
    <property type="entry name" value="CYTOCHROME P450 2U1"/>
    <property type="match status" value="1"/>
</dbReference>
<keyword evidence="10" id="KW-0560">Oxidoreductase</keyword>
<evidence type="ECO:0000313" key="14">
    <source>
        <dbReference type="EMBL" id="CAD7249459.1"/>
    </source>
</evidence>
<evidence type="ECO:0000256" key="12">
    <source>
        <dbReference type="ARBA" id="ARBA00023033"/>
    </source>
</evidence>
<dbReference type="PANTHER" id="PTHR24300">
    <property type="entry name" value="CYTOCHROME P450 508A4-RELATED"/>
    <property type="match status" value="1"/>
</dbReference>
<keyword evidence="11" id="KW-0408">Iron</keyword>
<dbReference type="GO" id="GO:0005506">
    <property type="term" value="F:iron ion binding"/>
    <property type="evidence" value="ECO:0007669"/>
    <property type="project" value="InterPro"/>
</dbReference>
<keyword evidence="12" id="KW-0503">Monooxygenase</keyword>
<dbReference type="EMBL" id="CAJPEV010002307">
    <property type="protein sequence ID" value="CAG0896470.1"/>
    <property type="molecule type" value="Genomic_DNA"/>
</dbReference>
<dbReference type="PRINTS" id="PR00359">
    <property type="entry name" value="BP450"/>
</dbReference>
<evidence type="ECO:0000256" key="6">
    <source>
        <dbReference type="ARBA" id="ARBA00022617"/>
    </source>
</evidence>
<evidence type="ECO:0000256" key="10">
    <source>
        <dbReference type="ARBA" id="ARBA00023002"/>
    </source>
</evidence>
<keyword evidence="8" id="KW-0256">Endoplasmic reticulum</keyword>
<comment type="cofactor">
    <cofactor evidence="1">
        <name>heme</name>
        <dbReference type="ChEBI" id="CHEBI:30413"/>
    </cofactor>
</comment>